<dbReference type="Pfam" id="PF24416">
    <property type="entry name" value="DUF7548"/>
    <property type="match status" value="1"/>
</dbReference>
<keyword evidence="1" id="KW-0472">Membrane</keyword>
<dbReference type="RefSeq" id="WP_021073775.1">
    <property type="nucleotide sequence ID" value="NZ_FNPC01000003.1"/>
</dbReference>
<feature type="transmembrane region" description="Helical" evidence="1">
    <location>
        <begin position="116"/>
        <end position="137"/>
    </location>
</feature>
<evidence type="ECO:0000256" key="1">
    <source>
        <dbReference type="SAM" id="Phobius"/>
    </source>
</evidence>
<gene>
    <name evidence="2" type="ORF">SAMN05216564_103156</name>
</gene>
<dbReference type="GeneID" id="43837959"/>
<dbReference type="EMBL" id="FNPC01000003">
    <property type="protein sequence ID" value="SDY11557.1"/>
    <property type="molecule type" value="Genomic_DNA"/>
</dbReference>
<reference evidence="3" key="1">
    <citation type="submission" date="2016-10" db="EMBL/GenBank/DDBJ databases">
        <authorList>
            <person name="Varghese N."/>
            <person name="Submissions S."/>
        </authorList>
    </citation>
    <scope>NUCLEOTIDE SEQUENCE [LARGE SCALE GENOMIC DNA]</scope>
    <source>
        <strain evidence="3">DC30,IBRC 10041,KCTC 4046</strain>
    </source>
</reference>
<feature type="transmembrane region" description="Helical" evidence="1">
    <location>
        <begin position="74"/>
        <end position="96"/>
    </location>
</feature>
<accession>A0A1H3H817</accession>
<dbReference type="Proteomes" id="UP000199079">
    <property type="component" value="Unassembled WGS sequence"/>
</dbReference>
<feature type="transmembrane region" description="Helical" evidence="1">
    <location>
        <begin position="39"/>
        <end position="62"/>
    </location>
</feature>
<name>A0A1H3H817_9EURY</name>
<keyword evidence="1" id="KW-1133">Transmembrane helix</keyword>
<dbReference type="AlphaFoldDB" id="A0A1H3H817"/>
<evidence type="ECO:0000313" key="2">
    <source>
        <dbReference type="EMBL" id="SDY11557.1"/>
    </source>
</evidence>
<protein>
    <submittedName>
        <fullName evidence="2">Uncharacterized protein</fullName>
    </submittedName>
</protein>
<sequence>MNVRHLAPRAGALACLATAVAGAAPFLLIDGHAELLGDYYGAGPVGLTTIVLFAAVGVVAFASAERGNVDPVTMAGGLVVLGVVLVVGSALWWLAIDETVLYSFPREYRWLEWHPPVVVAASIAVAIVGGGYARAVLE</sequence>
<dbReference type="InterPro" id="IPR055970">
    <property type="entry name" value="DUF7548"/>
</dbReference>
<keyword evidence="3" id="KW-1185">Reference proteome</keyword>
<keyword evidence="1" id="KW-0812">Transmembrane</keyword>
<proteinExistence type="predicted"/>
<evidence type="ECO:0000313" key="3">
    <source>
        <dbReference type="Proteomes" id="UP000199079"/>
    </source>
</evidence>
<organism evidence="2 3">
    <name type="scientific">Halopenitus persicus</name>
    <dbReference type="NCBI Taxonomy" id="1048396"/>
    <lineage>
        <taxon>Archaea</taxon>
        <taxon>Methanobacteriati</taxon>
        <taxon>Methanobacteriota</taxon>
        <taxon>Stenosarchaea group</taxon>
        <taxon>Halobacteria</taxon>
        <taxon>Halobacteriales</taxon>
        <taxon>Haloferacaceae</taxon>
        <taxon>Halopenitus</taxon>
    </lineage>
</organism>